<evidence type="ECO:0000313" key="2">
    <source>
        <dbReference type="Proteomes" id="UP000597656"/>
    </source>
</evidence>
<dbReference type="Pfam" id="PF21790">
    <property type="entry name" value="OGG"/>
    <property type="match status" value="1"/>
</dbReference>
<dbReference type="EMBL" id="BMNC01000003">
    <property type="protein sequence ID" value="GGM86419.1"/>
    <property type="molecule type" value="Genomic_DNA"/>
</dbReference>
<dbReference type="InterPro" id="IPR048868">
    <property type="entry name" value="OGG-like_put"/>
</dbReference>
<gene>
    <name evidence="1" type="ORF">GCM10011609_23620</name>
</gene>
<protein>
    <submittedName>
        <fullName evidence="1">Uncharacterized protein</fullName>
    </submittedName>
</protein>
<sequence length="212" mass="24299">MPMTDLSTLPFPEWKTPDQCAVDINPSWWRDEIGRRGLPGTPPSARHLTRDDVRASENGVFTPLWWSLAWGAGPRLRLNARRLDSIADDVPRCEELLTEAADLSRRDPFTAYSLLRPGRHNAIRYLGPSFFTKFLYFAGRGAPGHPCLILDRRVATALRDRCEWTSLHRTGPWPAETYERYCGLLTRWSQESGRAPDEIEFMLFYGFSADQN</sequence>
<keyword evidence="2" id="KW-1185">Reference proteome</keyword>
<organism evidence="1 2">
    <name type="scientific">Lentzea pudingi</name>
    <dbReference type="NCBI Taxonomy" id="1789439"/>
    <lineage>
        <taxon>Bacteria</taxon>
        <taxon>Bacillati</taxon>
        <taxon>Actinomycetota</taxon>
        <taxon>Actinomycetes</taxon>
        <taxon>Pseudonocardiales</taxon>
        <taxon>Pseudonocardiaceae</taxon>
        <taxon>Lentzea</taxon>
    </lineage>
</organism>
<evidence type="ECO:0000313" key="1">
    <source>
        <dbReference type="EMBL" id="GGM86419.1"/>
    </source>
</evidence>
<comment type="caution">
    <text evidence="1">The sequence shown here is derived from an EMBL/GenBank/DDBJ whole genome shotgun (WGS) entry which is preliminary data.</text>
</comment>
<reference evidence="2" key="1">
    <citation type="journal article" date="2019" name="Int. J. Syst. Evol. Microbiol.">
        <title>The Global Catalogue of Microorganisms (GCM) 10K type strain sequencing project: providing services to taxonomists for standard genome sequencing and annotation.</title>
        <authorList>
            <consortium name="The Broad Institute Genomics Platform"/>
            <consortium name="The Broad Institute Genome Sequencing Center for Infectious Disease"/>
            <person name="Wu L."/>
            <person name="Ma J."/>
        </authorList>
    </citation>
    <scope>NUCLEOTIDE SEQUENCE [LARGE SCALE GENOMIC DNA]</scope>
    <source>
        <strain evidence="2">CGMCC 4.7319</strain>
    </source>
</reference>
<dbReference type="Proteomes" id="UP000597656">
    <property type="component" value="Unassembled WGS sequence"/>
</dbReference>
<proteinExistence type="predicted"/>
<accession>A0ABQ2HPK9</accession>
<dbReference type="RefSeq" id="WP_189154723.1">
    <property type="nucleotide sequence ID" value="NZ_BMNC01000003.1"/>
</dbReference>
<name>A0ABQ2HPK9_9PSEU</name>